<gene>
    <name evidence="3" type="ORF">SPBR_04171</name>
</gene>
<dbReference type="AlphaFoldDB" id="A0A0C2J8T6"/>
<evidence type="ECO:0000313" key="4">
    <source>
        <dbReference type="Proteomes" id="UP000031575"/>
    </source>
</evidence>
<feature type="domain" description="DUF8021" evidence="2">
    <location>
        <begin position="164"/>
        <end position="273"/>
    </location>
</feature>
<dbReference type="VEuPathDB" id="FungiDB:SPBR_04171"/>
<evidence type="ECO:0000259" key="2">
    <source>
        <dbReference type="Pfam" id="PF26061"/>
    </source>
</evidence>
<reference evidence="3 4" key="1">
    <citation type="journal article" date="2014" name="BMC Genomics">
        <title>Comparative genomics of the major fungal agents of human and animal Sporotrichosis: Sporothrix schenckii and Sporothrix brasiliensis.</title>
        <authorList>
            <person name="Teixeira M.M."/>
            <person name="de Almeida L.G."/>
            <person name="Kubitschek-Barreira P."/>
            <person name="Alves F.L."/>
            <person name="Kioshima E.S."/>
            <person name="Abadio A.K."/>
            <person name="Fernandes L."/>
            <person name="Derengowski L.S."/>
            <person name="Ferreira K.S."/>
            <person name="Souza R.C."/>
            <person name="Ruiz J.C."/>
            <person name="de Andrade N.C."/>
            <person name="Paes H.C."/>
            <person name="Nicola A.M."/>
            <person name="Albuquerque P."/>
            <person name="Gerber A.L."/>
            <person name="Martins V.P."/>
            <person name="Peconick L.D."/>
            <person name="Neto A.V."/>
            <person name="Chaucanez C.B."/>
            <person name="Silva P.A."/>
            <person name="Cunha O.L."/>
            <person name="de Oliveira F.F."/>
            <person name="dos Santos T.C."/>
            <person name="Barros A.L."/>
            <person name="Soares M.A."/>
            <person name="de Oliveira L.M."/>
            <person name="Marini M.M."/>
            <person name="Villalobos-Duno H."/>
            <person name="Cunha M.M."/>
            <person name="de Hoog S."/>
            <person name="da Silveira J.F."/>
            <person name="Henrissat B."/>
            <person name="Nino-Vega G.A."/>
            <person name="Cisalpino P.S."/>
            <person name="Mora-Montes H.M."/>
            <person name="Almeida S.R."/>
            <person name="Stajich J.E."/>
            <person name="Lopes-Bezerra L.M."/>
            <person name="Vasconcelos A.T."/>
            <person name="Felipe M.S."/>
        </authorList>
    </citation>
    <scope>NUCLEOTIDE SEQUENCE [LARGE SCALE GENOMIC DNA]</scope>
    <source>
        <strain evidence="3 4">5110</strain>
    </source>
</reference>
<dbReference type="HOGENOM" id="CLU_497980_0_0_1"/>
<feature type="signal peptide" evidence="1">
    <location>
        <begin position="1"/>
        <end position="20"/>
    </location>
</feature>
<dbReference type="OrthoDB" id="3515051at2759"/>
<organism evidence="3 4">
    <name type="scientific">Sporothrix brasiliensis 5110</name>
    <dbReference type="NCBI Taxonomy" id="1398154"/>
    <lineage>
        <taxon>Eukaryota</taxon>
        <taxon>Fungi</taxon>
        <taxon>Dikarya</taxon>
        <taxon>Ascomycota</taxon>
        <taxon>Pezizomycotina</taxon>
        <taxon>Sordariomycetes</taxon>
        <taxon>Sordariomycetidae</taxon>
        <taxon>Ophiostomatales</taxon>
        <taxon>Ophiostomataceae</taxon>
        <taxon>Sporothrix</taxon>
    </lineage>
</organism>
<proteinExistence type="predicted"/>
<dbReference type="RefSeq" id="XP_040621402.1">
    <property type="nucleotide sequence ID" value="XM_040762454.1"/>
</dbReference>
<comment type="caution">
    <text evidence="3">The sequence shown here is derived from an EMBL/GenBank/DDBJ whole genome shotgun (WGS) entry which is preliminary data.</text>
</comment>
<evidence type="ECO:0000256" key="1">
    <source>
        <dbReference type="SAM" id="SignalP"/>
    </source>
</evidence>
<evidence type="ECO:0000313" key="3">
    <source>
        <dbReference type="EMBL" id="KIH93392.1"/>
    </source>
</evidence>
<accession>A0A0C2J8T6</accession>
<dbReference type="Pfam" id="PF26061">
    <property type="entry name" value="DUF8021"/>
    <property type="match status" value="1"/>
</dbReference>
<dbReference type="EMBL" id="AWTV01000005">
    <property type="protein sequence ID" value="KIH93392.1"/>
    <property type="molecule type" value="Genomic_DNA"/>
</dbReference>
<dbReference type="Proteomes" id="UP000031575">
    <property type="component" value="Unassembled WGS sequence"/>
</dbReference>
<dbReference type="InterPro" id="IPR058334">
    <property type="entry name" value="DUF8021"/>
</dbReference>
<keyword evidence="1" id="KW-0732">Signal</keyword>
<feature type="chain" id="PRO_5002151117" description="DUF8021 domain-containing protein" evidence="1">
    <location>
        <begin position="21"/>
        <end position="547"/>
    </location>
</feature>
<sequence>MAFTLSLLALTGLAVQGAVAANCTRDVLAAAASAYLAGAAAGKPPANVAPTNFTYEENDVPLDIGQGILARPISIDFNRTFLDTEACGAFIEYNAASNTPPYVVIARVYVAPGSGGNSSSGGDPTPQITRIASVVTKPGDWAFNAATQLAADKKEAWPAIPAGQQDTRAVLKAAADAYLDSWGNTTLAPPFGTTCSRIEGGTTTGQTGNTCKMQPFPSPLTIAKRRYIIDPVYGAVDIFNNFPFIDTAKPDGTPSTNLYRIEGGKIRYIHELTWKKRHHARAVDNFAGIGVALARHDLLDQLAAHRRVARAHRYEALFDVAQVGDQHAGRNGKGLDAVRQQDVVPVEHQHVERALGGAVHKGAAKVRLGPARGGGGRAGVVGGGHVLLGRQAARQEQQTRLARLDEQRRERVRHNVGARHVDVKVLRPDLAPAHSAGGQLGVDGMAGVVDKGVDVVDVLGDGREGGLDGRVAGHVDLQQVNGALGLGHFGQHLVTCGLAFVEGAAAEEDAVRRGFVVLEKSLDDFVAEAGVGTRDDDDLGHDGVWEV</sequence>
<dbReference type="GeneID" id="63677375"/>
<protein>
    <recommendedName>
        <fullName evidence="2">DUF8021 domain-containing protein</fullName>
    </recommendedName>
</protein>
<name>A0A0C2J8T6_9PEZI</name>
<keyword evidence="4" id="KW-1185">Reference proteome</keyword>